<dbReference type="RefSeq" id="WP_213668160.1">
    <property type="nucleotide sequence ID" value="NZ_JAHCDA010000001.1"/>
</dbReference>
<dbReference type="Pfam" id="PF01471">
    <property type="entry name" value="PG_binding_1"/>
    <property type="match status" value="1"/>
</dbReference>
<accession>A0ABS5Q754</accession>
<dbReference type="InterPro" id="IPR023346">
    <property type="entry name" value="Lysozyme-like_dom_sf"/>
</dbReference>
<dbReference type="Gene3D" id="1.10.530.10">
    <property type="match status" value="1"/>
</dbReference>
<evidence type="ECO:0000259" key="3">
    <source>
        <dbReference type="Pfam" id="PF01471"/>
    </source>
</evidence>
<gene>
    <name evidence="4" type="ORF">KHU32_00835</name>
</gene>
<dbReference type="Gene3D" id="1.10.101.10">
    <property type="entry name" value="PGBD-like superfamily/PGBD"/>
    <property type="match status" value="1"/>
</dbReference>
<comment type="caution">
    <text evidence="4">The sequence shown here is derived from an EMBL/GenBank/DDBJ whole genome shotgun (WGS) entry which is preliminary data.</text>
</comment>
<organism evidence="4 5">
    <name type="scientific">Roseococcus pinisoli</name>
    <dbReference type="NCBI Taxonomy" id="2835040"/>
    <lineage>
        <taxon>Bacteria</taxon>
        <taxon>Pseudomonadati</taxon>
        <taxon>Pseudomonadota</taxon>
        <taxon>Alphaproteobacteria</taxon>
        <taxon>Acetobacterales</taxon>
        <taxon>Roseomonadaceae</taxon>
        <taxon>Roseococcus</taxon>
    </lineage>
</organism>
<name>A0ABS5Q754_9PROT</name>
<keyword evidence="5" id="KW-1185">Reference proteome</keyword>
<evidence type="ECO:0000313" key="4">
    <source>
        <dbReference type="EMBL" id="MBS7809460.1"/>
    </source>
</evidence>
<proteinExistence type="inferred from homology"/>
<evidence type="ECO:0000259" key="2">
    <source>
        <dbReference type="Pfam" id="PF01464"/>
    </source>
</evidence>
<dbReference type="InterPro" id="IPR008258">
    <property type="entry name" value="Transglycosylase_SLT_dom_1"/>
</dbReference>
<sequence length="307" mass="33207">MILERLLAFRLPLVRGEDVRLAQLALTRAGSLRGDADGVFGPVTRDAVISYQRRERLAADGVIGPLTWARLLGQPALTRERPWQEGLRPYLPALLTMHGAPLGPGRRRWRLARAGVEIEGEATARKNPRPEVAARCWATHRAALEAAATRFAVPVELLLASACTESAGRADAVREEPGFTSDAATPHRVSTGLMQTLISTAREALSDPSLDRARLLDPAVSALAGAAYIRRQAPGITRFDPPLVATAYNAGSLRADRQADNPWGLVQTRRGNAWHADVFIAHLGDAYALFASEPPGAAVPTFRDWLA</sequence>
<evidence type="ECO:0000256" key="1">
    <source>
        <dbReference type="ARBA" id="ARBA00009387"/>
    </source>
</evidence>
<comment type="similarity">
    <text evidence="1">Belongs to the virb1 family.</text>
</comment>
<protein>
    <submittedName>
        <fullName evidence="4">Peptidoglycan-binding protein</fullName>
    </submittedName>
</protein>
<dbReference type="EMBL" id="JAHCDA010000001">
    <property type="protein sequence ID" value="MBS7809460.1"/>
    <property type="molecule type" value="Genomic_DNA"/>
</dbReference>
<evidence type="ECO:0000313" key="5">
    <source>
        <dbReference type="Proteomes" id="UP000766336"/>
    </source>
</evidence>
<dbReference type="SUPFAM" id="SSF47090">
    <property type="entry name" value="PGBD-like"/>
    <property type="match status" value="1"/>
</dbReference>
<reference evidence="4 5" key="1">
    <citation type="submission" date="2021-05" db="EMBL/GenBank/DDBJ databases">
        <title>Roseococcus sp. XZZS9, whole genome shotgun sequencing project.</title>
        <authorList>
            <person name="Zhao G."/>
            <person name="Shen L."/>
        </authorList>
    </citation>
    <scope>NUCLEOTIDE SEQUENCE [LARGE SCALE GENOMIC DNA]</scope>
    <source>
        <strain evidence="4 5">XZZS9</strain>
    </source>
</reference>
<dbReference type="Pfam" id="PF01464">
    <property type="entry name" value="SLT"/>
    <property type="match status" value="1"/>
</dbReference>
<dbReference type="SUPFAM" id="SSF53955">
    <property type="entry name" value="Lysozyme-like"/>
    <property type="match status" value="1"/>
</dbReference>
<dbReference type="InterPro" id="IPR036366">
    <property type="entry name" value="PGBDSf"/>
</dbReference>
<feature type="domain" description="Peptidoglycan binding-like" evidence="3">
    <location>
        <begin position="15"/>
        <end position="71"/>
    </location>
</feature>
<dbReference type="InterPro" id="IPR036365">
    <property type="entry name" value="PGBD-like_sf"/>
</dbReference>
<dbReference type="InterPro" id="IPR002477">
    <property type="entry name" value="Peptidoglycan-bd-like"/>
</dbReference>
<feature type="domain" description="Transglycosylase SLT" evidence="2">
    <location>
        <begin position="145"/>
        <end position="259"/>
    </location>
</feature>
<dbReference type="Proteomes" id="UP000766336">
    <property type="component" value="Unassembled WGS sequence"/>
</dbReference>